<proteinExistence type="predicted"/>
<name>A0A0A9FGA9_ARUDO</name>
<reference evidence="1" key="2">
    <citation type="journal article" date="2015" name="Data Brief">
        <title>Shoot transcriptome of the giant reed, Arundo donax.</title>
        <authorList>
            <person name="Barrero R.A."/>
            <person name="Guerrero F.D."/>
            <person name="Moolhuijzen P."/>
            <person name="Goolsby J.A."/>
            <person name="Tidwell J."/>
            <person name="Bellgard S.E."/>
            <person name="Bellgard M.I."/>
        </authorList>
    </citation>
    <scope>NUCLEOTIDE SEQUENCE</scope>
    <source>
        <tissue evidence="1">Shoot tissue taken approximately 20 cm above the soil surface</tissue>
    </source>
</reference>
<sequence length="42" mass="4689">MMVPPLTSCKIDVFGPCDQYILLDVSVPTHLQLYGHMHTSNS</sequence>
<evidence type="ECO:0000313" key="1">
    <source>
        <dbReference type="EMBL" id="JAE10274.1"/>
    </source>
</evidence>
<reference evidence="1" key="1">
    <citation type="submission" date="2014-09" db="EMBL/GenBank/DDBJ databases">
        <authorList>
            <person name="Magalhaes I.L.F."/>
            <person name="Oliveira U."/>
            <person name="Santos F.R."/>
            <person name="Vidigal T.H.D.A."/>
            <person name="Brescovit A.D."/>
            <person name="Santos A.J."/>
        </authorList>
    </citation>
    <scope>NUCLEOTIDE SEQUENCE</scope>
    <source>
        <tissue evidence="1">Shoot tissue taken approximately 20 cm above the soil surface</tissue>
    </source>
</reference>
<dbReference type="AlphaFoldDB" id="A0A0A9FGA9"/>
<organism evidence="1">
    <name type="scientific">Arundo donax</name>
    <name type="common">Giant reed</name>
    <name type="synonym">Donax arundinaceus</name>
    <dbReference type="NCBI Taxonomy" id="35708"/>
    <lineage>
        <taxon>Eukaryota</taxon>
        <taxon>Viridiplantae</taxon>
        <taxon>Streptophyta</taxon>
        <taxon>Embryophyta</taxon>
        <taxon>Tracheophyta</taxon>
        <taxon>Spermatophyta</taxon>
        <taxon>Magnoliopsida</taxon>
        <taxon>Liliopsida</taxon>
        <taxon>Poales</taxon>
        <taxon>Poaceae</taxon>
        <taxon>PACMAD clade</taxon>
        <taxon>Arundinoideae</taxon>
        <taxon>Arundineae</taxon>
        <taxon>Arundo</taxon>
    </lineage>
</organism>
<dbReference type="EMBL" id="GBRH01187622">
    <property type="protein sequence ID" value="JAE10274.1"/>
    <property type="molecule type" value="Transcribed_RNA"/>
</dbReference>
<accession>A0A0A9FGA9</accession>
<protein>
    <submittedName>
        <fullName evidence="1">Uncharacterized protein</fullName>
    </submittedName>
</protein>